<evidence type="ECO:0000313" key="1">
    <source>
        <dbReference type="EMBL" id="KRN25982.1"/>
    </source>
</evidence>
<comment type="caution">
    <text evidence="1">The sequence shown here is derived from an EMBL/GenBank/DDBJ whole genome shotgun (WGS) entry which is preliminary data.</text>
</comment>
<dbReference type="EMBL" id="AYZM01000055">
    <property type="protein sequence ID" value="KRN25982.1"/>
    <property type="molecule type" value="Genomic_DNA"/>
</dbReference>
<organism evidence="1 2">
    <name type="scientific">Secundilactobacillus similis DSM 23365 = JCM 2765</name>
    <dbReference type="NCBI Taxonomy" id="1423804"/>
    <lineage>
        <taxon>Bacteria</taxon>
        <taxon>Bacillati</taxon>
        <taxon>Bacillota</taxon>
        <taxon>Bacilli</taxon>
        <taxon>Lactobacillales</taxon>
        <taxon>Lactobacillaceae</taxon>
        <taxon>Secundilactobacillus</taxon>
    </lineage>
</organism>
<reference evidence="1 2" key="1">
    <citation type="journal article" date="2015" name="Genome Announc.">
        <title>Expanding the biotechnology potential of lactobacilli through comparative genomics of 213 strains and associated genera.</title>
        <authorList>
            <person name="Sun Z."/>
            <person name="Harris H.M."/>
            <person name="McCann A."/>
            <person name="Guo C."/>
            <person name="Argimon S."/>
            <person name="Zhang W."/>
            <person name="Yang X."/>
            <person name="Jeffery I.B."/>
            <person name="Cooney J.C."/>
            <person name="Kagawa T.F."/>
            <person name="Liu W."/>
            <person name="Song Y."/>
            <person name="Salvetti E."/>
            <person name="Wrobel A."/>
            <person name="Rasinkangas P."/>
            <person name="Parkhill J."/>
            <person name="Rea M.C."/>
            <person name="O'Sullivan O."/>
            <person name="Ritari J."/>
            <person name="Douillard F.P."/>
            <person name="Paul Ross R."/>
            <person name="Yang R."/>
            <person name="Briner A.E."/>
            <person name="Felis G.E."/>
            <person name="de Vos W.M."/>
            <person name="Barrangou R."/>
            <person name="Klaenhammer T.R."/>
            <person name="Caufield P.W."/>
            <person name="Cui Y."/>
            <person name="Zhang H."/>
            <person name="O'Toole P.W."/>
        </authorList>
    </citation>
    <scope>NUCLEOTIDE SEQUENCE [LARGE SCALE GENOMIC DNA]</scope>
    <source>
        <strain evidence="1 2">DSM 23365</strain>
    </source>
</reference>
<proteinExistence type="predicted"/>
<dbReference type="Proteomes" id="UP000051442">
    <property type="component" value="Unassembled WGS sequence"/>
</dbReference>
<sequence>MGGTHGDTSFMTRQKFVTTLRQELKQPKLELTQFPTPKNQAEYQQLVTFVQQQVLPRLSDQ</sequence>
<dbReference type="PATRIC" id="fig|1423804.4.peg.99"/>
<evidence type="ECO:0000313" key="2">
    <source>
        <dbReference type="Proteomes" id="UP000051442"/>
    </source>
</evidence>
<protein>
    <submittedName>
        <fullName evidence="1">Uncharacterized protein</fullName>
    </submittedName>
</protein>
<name>A0A0R2FCV4_9LACO</name>
<accession>A0A0R2FCV4</accession>
<gene>
    <name evidence="1" type="ORF">FD14_GL000088</name>
</gene>
<dbReference type="STRING" id="1423804.FD14_GL000088"/>
<keyword evidence="2" id="KW-1185">Reference proteome</keyword>
<dbReference type="AlphaFoldDB" id="A0A0R2FCV4"/>